<name>A0A9P5P364_9AGAR</name>
<gene>
    <name evidence="1" type="ORF">BDP27DRAFT_1305262</name>
</gene>
<dbReference type="AlphaFoldDB" id="A0A9P5P364"/>
<keyword evidence="2" id="KW-1185">Reference proteome</keyword>
<dbReference type="OrthoDB" id="2989558at2759"/>
<proteinExistence type="predicted"/>
<protein>
    <submittedName>
        <fullName evidence="1">Uncharacterized protein</fullName>
    </submittedName>
</protein>
<accession>A0A9P5P364</accession>
<dbReference type="Proteomes" id="UP000772434">
    <property type="component" value="Unassembled WGS sequence"/>
</dbReference>
<evidence type="ECO:0000313" key="1">
    <source>
        <dbReference type="EMBL" id="KAF9043666.1"/>
    </source>
</evidence>
<dbReference type="EMBL" id="JADNRY010000536">
    <property type="protein sequence ID" value="KAF9043666.1"/>
    <property type="molecule type" value="Genomic_DNA"/>
</dbReference>
<organism evidence="1 2">
    <name type="scientific">Rhodocollybia butyracea</name>
    <dbReference type="NCBI Taxonomy" id="206335"/>
    <lineage>
        <taxon>Eukaryota</taxon>
        <taxon>Fungi</taxon>
        <taxon>Dikarya</taxon>
        <taxon>Basidiomycota</taxon>
        <taxon>Agaricomycotina</taxon>
        <taxon>Agaricomycetes</taxon>
        <taxon>Agaricomycetidae</taxon>
        <taxon>Agaricales</taxon>
        <taxon>Marasmiineae</taxon>
        <taxon>Omphalotaceae</taxon>
        <taxon>Rhodocollybia</taxon>
    </lineage>
</organism>
<sequence>MEVRFDNKSNVVNARLLATHDNSPVYTLKTKFTFGGRNITTLQDANPALGSESVTVGAIYWKDKIMEVNGLKKKIADVKAKKGGLFDKARHWRWLAERKNYEVKYSNDEWTAVTVESEGTSKVAGRFVVPYRPHLFTKPDPPLLSLTRTALEEDEVFLLLVFIYSEVKRQDDTNSSVGNGLEAW</sequence>
<reference evidence="1" key="1">
    <citation type="submission" date="2020-11" db="EMBL/GenBank/DDBJ databases">
        <authorList>
            <consortium name="DOE Joint Genome Institute"/>
            <person name="Ahrendt S."/>
            <person name="Riley R."/>
            <person name="Andreopoulos W."/>
            <person name="Labutti K."/>
            <person name="Pangilinan J."/>
            <person name="Ruiz-Duenas F.J."/>
            <person name="Barrasa J.M."/>
            <person name="Sanchez-Garcia M."/>
            <person name="Camarero S."/>
            <person name="Miyauchi S."/>
            <person name="Serrano A."/>
            <person name="Linde D."/>
            <person name="Babiker R."/>
            <person name="Drula E."/>
            <person name="Ayuso-Fernandez I."/>
            <person name="Pacheco R."/>
            <person name="Padilla G."/>
            <person name="Ferreira P."/>
            <person name="Barriuso J."/>
            <person name="Kellner H."/>
            <person name="Castanera R."/>
            <person name="Alfaro M."/>
            <person name="Ramirez L."/>
            <person name="Pisabarro A.G."/>
            <person name="Kuo A."/>
            <person name="Tritt A."/>
            <person name="Lipzen A."/>
            <person name="He G."/>
            <person name="Yan M."/>
            <person name="Ng V."/>
            <person name="Cullen D."/>
            <person name="Martin F."/>
            <person name="Rosso M.-N."/>
            <person name="Henrissat B."/>
            <person name="Hibbett D."/>
            <person name="Martinez A.T."/>
            <person name="Grigoriev I.V."/>
        </authorList>
    </citation>
    <scope>NUCLEOTIDE SEQUENCE</scope>
    <source>
        <strain evidence="1">AH 40177</strain>
    </source>
</reference>
<comment type="caution">
    <text evidence="1">The sequence shown here is derived from an EMBL/GenBank/DDBJ whole genome shotgun (WGS) entry which is preliminary data.</text>
</comment>
<evidence type="ECO:0000313" key="2">
    <source>
        <dbReference type="Proteomes" id="UP000772434"/>
    </source>
</evidence>